<organism evidence="1 2">
    <name type="scientific">Smallanthus sonchifolius</name>
    <dbReference type="NCBI Taxonomy" id="185202"/>
    <lineage>
        <taxon>Eukaryota</taxon>
        <taxon>Viridiplantae</taxon>
        <taxon>Streptophyta</taxon>
        <taxon>Embryophyta</taxon>
        <taxon>Tracheophyta</taxon>
        <taxon>Spermatophyta</taxon>
        <taxon>Magnoliopsida</taxon>
        <taxon>eudicotyledons</taxon>
        <taxon>Gunneridae</taxon>
        <taxon>Pentapetalae</taxon>
        <taxon>asterids</taxon>
        <taxon>campanulids</taxon>
        <taxon>Asterales</taxon>
        <taxon>Asteraceae</taxon>
        <taxon>Asteroideae</taxon>
        <taxon>Heliantheae alliance</taxon>
        <taxon>Millerieae</taxon>
        <taxon>Smallanthus</taxon>
    </lineage>
</organism>
<comment type="caution">
    <text evidence="1">The sequence shown here is derived from an EMBL/GenBank/DDBJ whole genome shotgun (WGS) entry which is preliminary data.</text>
</comment>
<evidence type="ECO:0000313" key="2">
    <source>
        <dbReference type="Proteomes" id="UP001056120"/>
    </source>
</evidence>
<protein>
    <submittedName>
        <fullName evidence="1">Uncharacterized protein</fullName>
    </submittedName>
</protein>
<dbReference type="EMBL" id="CM042040">
    <property type="protein sequence ID" value="KAI3716671.1"/>
    <property type="molecule type" value="Genomic_DNA"/>
</dbReference>
<reference evidence="1 2" key="2">
    <citation type="journal article" date="2022" name="Mol. Ecol. Resour.">
        <title>The genomes of chicory, endive, great burdock and yacon provide insights into Asteraceae paleo-polyploidization history and plant inulin production.</title>
        <authorList>
            <person name="Fan W."/>
            <person name="Wang S."/>
            <person name="Wang H."/>
            <person name="Wang A."/>
            <person name="Jiang F."/>
            <person name="Liu H."/>
            <person name="Zhao H."/>
            <person name="Xu D."/>
            <person name="Zhang Y."/>
        </authorList>
    </citation>
    <scope>NUCLEOTIDE SEQUENCE [LARGE SCALE GENOMIC DNA]</scope>
    <source>
        <strain evidence="2">cv. Yunnan</strain>
        <tissue evidence="1">Leaves</tissue>
    </source>
</reference>
<sequence>MHTRYSGRSSPLNFDPEIERTARHNRIIHRTNLASSSQPNPSPEMVNPNVPPLNFEDQFDPPLYNNPPPNQPPLNDPQNPNPPSSRAQTNTDRHTVDNDSVHGTFGTGVRVQRWDDGWNGYDPHQGQPQNMYENPPPNYMNQEHQINYGGYGFPQQQPQGYPPQPHGFYRPPMPQMQGPNYEPGIPMPPPHNMGVPRNYNQGMMHAQAANNYFQPALTTNASPVVTPVRNGRSFEVRPAVLTSMPTFHGRATEEPYPHLQSFEQFCQVTGLQGFTPDEVKLILFSFSLKDRAKEWFDSLPSASIYTWADLQQKFLEEFYTMKKTNEARANIRNFK</sequence>
<evidence type="ECO:0000313" key="1">
    <source>
        <dbReference type="EMBL" id="KAI3716671.1"/>
    </source>
</evidence>
<accession>A0ACB9B4C3</accession>
<keyword evidence="2" id="KW-1185">Reference proteome</keyword>
<dbReference type="Proteomes" id="UP001056120">
    <property type="component" value="Linkage Group LG23"/>
</dbReference>
<gene>
    <name evidence="1" type="ORF">L1987_67702</name>
</gene>
<proteinExistence type="predicted"/>
<reference evidence="2" key="1">
    <citation type="journal article" date="2022" name="Mol. Ecol. Resour.">
        <title>The genomes of chicory, endive, great burdock and yacon provide insights into Asteraceae palaeo-polyploidization history and plant inulin production.</title>
        <authorList>
            <person name="Fan W."/>
            <person name="Wang S."/>
            <person name="Wang H."/>
            <person name="Wang A."/>
            <person name="Jiang F."/>
            <person name="Liu H."/>
            <person name="Zhao H."/>
            <person name="Xu D."/>
            <person name="Zhang Y."/>
        </authorList>
    </citation>
    <scope>NUCLEOTIDE SEQUENCE [LARGE SCALE GENOMIC DNA]</scope>
    <source>
        <strain evidence="2">cv. Yunnan</strain>
    </source>
</reference>
<name>A0ACB9B4C3_9ASTR</name>